<reference evidence="1 2" key="1">
    <citation type="submission" date="2024-01" db="EMBL/GenBank/DDBJ databases">
        <title>Genome assemblies of Stephania.</title>
        <authorList>
            <person name="Yang L."/>
        </authorList>
    </citation>
    <scope>NUCLEOTIDE SEQUENCE [LARGE SCALE GENOMIC DNA]</scope>
    <source>
        <strain evidence="1">JXDWG</strain>
        <tissue evidence="1">Leaf</tissue>
    </source>
</reference>
<proteinExistence type="predicted"/>
<organism evidence="1 2">
    <name type="scientific">Stephania cephalantha</name>
    <dbReference type="NCBI Taxonomy" id="152367"/>
    <lineage>
        <taxon>Eukaryota</taxon>
        <taxon>Viridiplantae</taxon>
        <taxon>Streptophyta</taxon>
        <taxon>Embryophyta</taxon>
        <taxon>Tracheophyta</taxon>
        <taxon>Spermatophyta</taxon>
        <taxon>Magnoliopsida</taxon>
        <taxon>Ranunculales</taxon>
        <taxon>Menispermaceae</taxon>
        <taxon>Menispermoideae</taxon>
        <taxon>Cissampelideae</taxon>
        <taxon>Stephania</taxon>
    </lineage>
</organism>
<accession>A0AAP0NLN9</accession>
<dbReference type="Proteomes" id="UP001419268">
    <property type="component" value="Unassembled WGS sequence"/>
</dbReference>
<name>A0AAP0NLN9_9MAGN</name>
<keyword evidence="2" id="KW-1185">Reference proteome</keyword>
<dbReference type="EMBL" id="JBBNAG010000008">
    <property type="protein sequence ID" value="KAK9112222.1"/>
    <property type="molecule type" value="Genomic_DNA"/>
</dbReference>
<sequence length="59" mass="6726">MENPKKGRHRHGVVGEGDRCSHRWREVAVPRPKDPTRGGGLLGHLYKLTTNPMMFYLKG</sequence>
<dbReference type="AlphaFoldDB" id="A0AAP0NLN9"/>
<evidence type="ECO:0000313" key="2">
    <source>
        <dbReference type="Proteomes" id="UP001419268"/>
    </source>
</evidence>
<gene>
    <name evidence="1" type="ORF">Scep_019741</name>
</gene>
<comment type="caution">
    <text evidence="1">The sequence shown here is derived from an EMBL/GenBank/DDBJ whole genome shotgun (WGS) entry which is preliminary data.</text>
</comment>
<evidence type="ECO:0000313" key="1">
    <source>
        <dbReference type="EMBL" id="KAK9112222.1"/>
    </source>
</evidence>
<protein>
    <submittedName>
        <fullName evidence="1">Uncharacterized protein</fullName>
    </submittedName>
</protein>